<dbReference type="CDD" id="cd05561">
    <property type="entry name" value="Peptidases_S8_4"/>
    <property type="match status" value="1"/>
</dbReference>
<evidence type="ECO:0000256" key="2">
    <source>
        <dbReference type="ARBA" id="ARBA00022670"/>
    </source>
</evidence>
<dbReference type="KEGG" id="kko:Kkor_0029"/>
<proteinExistence type="inferred from homology"/>
<feature type="signal peptide" evidence="6">
    <location>
        <begin position="1"/>
        <end position="20"/>
    </location>
</feature>
<dbReference type="Gene3D" id="3.40.50.200">
    <property type="entry name" value="Peptidase S8/S53 domain"/>
    <property type="match status" value="1"/>
</dbReference>
<evidence type="ECO:0000256" key="1">
    <source>
        <dbReference type="ARBA" id="ARBA00011073"/>
    </source>
</evidence>
<dbReference type="eggNOG" id="COG1404">
    <property type="taxonomic scope" value="Bacteria"/>
</dbReference>
<keyword evidence="6" id="KW-0732">Signal</keyword>
<accession>C7R621</accession>
<dbReference type="PANTHER" id="PTHR43806">
    <property type="entry name" value="PEPTIDASE S8"/>
    <property type="match status" value="1"/>
</dbReference>
<keyword evidence="4 5" id="KW-0720">Serine protease</keyword>
<name>C7R621_KANKD</name>
<dbReference type="PRINTS" id="PR00723">
    <property type="entry name" value="SUBTILISIN"/>
</dbReference>
<dbReference type="HOGENOM" id="CLU_011263_21_1_6"/>
<dbReference type="InterPro" id="IPR023828">
    <property type="entry name" value="Peptidase_S8_Ser-AS"/>
</dbReference>
<evidence type="ECO:0000256" key="5">
    <source>
        <dbReference type="PROSITE-ProRule" id="PRU01240"/>
    </source>
</evidence>
<keyword evidence="3 5" id="KW-0378">Hydrolase</keyword>
<evidence type="ECO:0000256" key="3">
    <source>
        <dbReference type="ARBA" id="ARBA00022801"/>
    </source>
</evidence>
<gene>
    <name evidence="8" type="ordered locus">Kkor_0029</name>
</gene>
<dbReference type="InterPro" id="IPR000209">
    <property type="entry name" value="Peptidase_S8/S53_dom"/>
</dbReference>
<reference evidence="8 9" key="1">
    <citation type="journal article" date="2009" name="Stand. Genomic Sci.">
        <title>Complete genome sequence of Kangiella koreensis type strain (SW-125).</title>
        <authorList>
            <person name="Han C."/>
            <person name="Sikorski J."/>
            <person name="Lapidus A."/>
            <person name="Nolan M."/>
            <person name="Glavina Del Rio T."/>
            <person name="Tice H."/>
            <person name="Cheng J.F."/>
            <person name="Lucas S."/>
            <person name="Chen F."/>
            <person name="Copeland A."/>
            <person name="Ivanova N."/>
            <person name="Mavromatis K."/>
            <person name="Ovchinnikova G."/>
            <person name="Pati A."/>
            <person name="Bruce D."/>
            <person name="Goodwin L."/>
            <person name="Pitluck S."/>
            <person name="Chen A."/>
            <person name="Palaniappan K."/>
            <person name="Land M."/>
            <person name="Hauser L."/>
            <person name="Chang Y.J."/>
            <person name="Jeffries C.D."/>
            <person name="Chain P."/>
            <person name="Saunders E."/>
            <person name="Brettin T."/>
            <person name="Goker M."/>
            <person name="Tindall B.J."/>
            <person name="Bristow J."/>
            <person name="Eisen J.A."/>
            <person name="Markowitz V."/>
            <person name="Hugenholtz P."/>
            <person name="Kyrpides N.C."/>
            <person name="Klenk H.P."/>
            <person name="Detter J.C."/>
        </authorList>
    </citation>
    <scope>NUCLEOTIDE SEQUENCE [LARGE SCALE GENOMIC DNA]</scope>
    <source>
        <strain evidence="9">DSM 16069 / KCTC 12182 / SW-125</strain>
    </source>
</reference>
<dbReference type="PANTHER" id="PTHR43806:SF11">
    <property type="entry name" value="CEREVISIN-RELATED"/>
    <property type="match status" value="1"/>
</dbReference>
<dbReference type="Proteomes" id="UP000001231">
    <property type="component" value="Chromosome"/>
</dbReference>
<evidence type="ECO:0000256" key="4">
    <source>
        <dbReference type="ARBA" id="ARBA00022825"/>
    </source>
</evidence>
<evidence type="ECO:0000256" key="6">
    <source>
        <dbReference type="SAM" id="SignalP"/>
    </source>
</evidence>
<feature type="active site" description="Charge relay system" evidence="5">
    <location>
        <position position="248"/>
    </location>
</feature>
<feature type="active site" description="Charge relay system" evidence="5">
    <location>
        <position position="217"/>
    </location>
</feature>
<dbReference type="InParanoid" id="C7R621"/>
<dbReference type="AlphaFoldDB" id="C7R621"/>
<dbReference type="InterPro" id="IPR015500">
    <property type="entry name" value="Peptidase_S8_subtilisin-rel"/>
</dbReference>
<evidence type="ECO:0000313" key="9">
    <source>
        <dbReference type="Proteomes" id="UP000001231"/>
    </source>
</evidence>
<dbReference type="EMBL" id="CP001707">
    <property type="protein sequence ID" value="ACV25452.1"/>
    <property type="molecule type" value="Genomic_DNA"/>
</dbReference>
<dbReference type="SUPFAM" id="SSF52743">
    <property type="entry name" value="Subtilisin-like"/>
    <property type="match status" value="1"/>
</dbReference>
<feature type="active site" description="Charge relay system" evidence="5">
    <location>
        <position position="403"/>
    </location>
</feature>
<protein>
    <submittedName>
        <fullName evidence="8">Peptidase S8 and S53 subtilisin kexin sedolisin</fullName>
    </submittedName>
</protein>
<dbReference type="GO" id="GO:0004252">
    <property type="term" value="F:serine-type endopeptidase activity"/>
    <property type="evidence" value="ECO:0007669"/>
    <property type="project" value="UniProtKB-UniRule"/>
</dbReference>
<dbReference type="PROSITE" id="PS00138">
    <property type="entry name" value="SUBTILASE_SER"/>
    <property type="match status" value="1"/>
</dbReference>
<organism evidence="8 9">
    <name type="scientific">Kangiella koreensis (strain DSM 16069 / JCM 12317 / KCTC 12182 / SW-125)</name>
    <dbReference type="NCBI Taxonomy" id="523791"/>
    <lineage>
        <taxon>Bacteria</taxon>
        <taxon>Pseudomonadati</taxon>
        <taxon>Pseudomonadota</taxon>
        <taxon>Gammaproteobacteria</taxon>
        <taxon>Kangiellales</taxon>
        <taxon>Kangiellaceae</taxon>
        <taxon>Kangiella</taxon>
    </lineage>
</organism>
<feature type="chain" id="PRO_5002983178" evidence="6">
    <location>
        <begin position="21"/>
        <end position="453"/>
    </location>
</feature>
<dbReference type="Pfam" id="PF00082">
    <property type="entry name" value="Peptidase_S8"/>
    <property type="match status" value="1"/>
</dbReference>
<keyword evidence="2 5" id="KW-0645">Protease</keyword>
<feature type="domain" description="Peptidase S8/S53" evidence="7">
    <location>
        <begin position="209"/>
        <end position="449"/>
    </location>
</feature>
<dbReference type="InterPro" id="IPR036852">
    <property type="entry name" value="Peptidase_S8/S53_dom_sf"/>
</dbReference>
<dbReference type="PROSITE" id="PS51892">
    <property type="entry name" value="SUBTILASE"/>
    <property type="match status" value="1"/>
</dbReference>
<comment type="similarity">
    <text evidence="1 5">Belongs to the peptidase S8 family.</text>
</comment>
<dbReference type="STRING" id="523791.Kkor_0029"/>
<dbReference type="InterPro" id="IPR050131">
    <property type="entry name" value="Peptidase_S8_subtilisin-like"/>
</dbReference>
<evidence type="ECO:0000259" key="7">
    <source>
        <dbReference type="Pfam" id="PF00082"/>
    </source>
</evidence>
<evidence type="ECO:0000313" key="8">
    <source>
        <dbReference type="EMBL" id="ACV25452.1"/>
    </source>
</evidence>
<keyword evidence="9" id="KW-1185">Reference proteome</keyword>
<dbReference type="GO" id="GO:0006508">
    <property type="term" value="P:proteolysis"/>
    <property type="evidence" value="ECO:0007669"/>
    <property type="project" value="UniProtKB-KW"/>
</dbReference>
<sequence>MKTFKWSGLLLMAGAITVKAATPIDNVVRSVEQRIPEIRQLPEDTIDIQRPEIEFKLPQEAIDDAKQGLSELDKAALKTLDPLQELPKQLAIADVNGKTVLIEQEVENGWRAVANEWLLIIEEQELKQLKKIGAEVVTTTRLQHLDMVVVVFKVPNEMNSRKALEKKLPENWSSQLGRNHIYEANTQQATDTEHNHSEEIGVKKPACDKPVSIGLIDTAIEINHSALKKATIKAKNFMQSNVSTPSGHGTAVAGLLVGGQDQLKPLLPKATLYSASVFYSRNQYSQGATLVNLVRALDWMVANKVRVVNMSLTGPNNPVLKNAIQTTAARGVIIVAAVGNQGPASRPLYPAAYPQVIGATAVDSKQQIYRWANQGEQIDFSAPGVSVITSRANNQIGHETGTSMAAPVVSAFVSCEVSDDTTKDGVVEILRQKAIDLGEKGKDNVFGYGLLQP</sequence>